<keyword evidence="5" id="KW-1133">Transmembrane helix</keyword>
<dbReference type="InterPro" id="IPR002125">
    <property type="entry name" value="CMP_dCMP_dom"/>
</dbReference>
<feature type="transmembrane region" description="Helical" evidence="5">
    <location>
        <begin position="185"/>
        <end position="209"/>
    </location>
</feature>
<dbReference type="OrthoDB" id="6710946at2759"/>
<dbReference type="GO" id="GO:0004132">
    <property type="term" value="F:dCMP deaminase activity"/>
    <property type="evidence" value="ECO:0007669"/>
    <property type="project" value="TreeGrafter"/>
</dbReference>
<evidence type="ECO:0000256" key="4">
    <source>
        <dbReference type="ARBA" id="ARBA00041763"/>
    </source>
</evidence>
<evidence type="ECO:0000256" key="5">
    <source>
        <dbReference type="SAM" id="Phobius"/>
    </source>
</evidence>
<dbReference type="EMBL" id="JYDT01000138">
    <property type="protein sequence ID" value="KRY83526.1"/>
    <property type="molecule type" value="Genomic_DNA"/>
</dbReference>
<dbReference type="SUPFAM" id="SSF53927">
    <property type="entry name" value="Cytidine deaminase-like"/>
    <property type="match status" value="1"/>
</dbReference>
<feature type="domain" description="CMP/dCMP-type deaminase" evidence="6">
    <location>
        <begin position="13"/>
        <end position="144"/>
    </location>
</feature>
<dbReference type="GO" id="GO:0005737">
    <property type="term" value="C:cytoplasm"/>
    <property type="evidence" value="ECO:0007669"/>
    <property type="project" value="TreeGrafter"/>
</dbReference>
<evidence type="ECO:0000256" key="2">
    <source>
        <dbReference type="ARBA" id="ARBA00022801"/>
    </source>
</evidence>
<keyword evidence="8" id="KW-1185">Reference proteome</keyword>
<protein>
    <recommendedName>
        <fullName evidence="4">dCMP deaminase</fullName>
        <ecNumber evidence="3">3.5.4.12</ecNumber>
    </recommendedName>
    <alternativeName>
        <fullName evidence="4">dCMP deaminase</fullName>
    </alternativeName>
</protein>
<evidence type="ECO:0000313" key="7">
    <source>
        <dbReference type="EMBL" id="KRY83526.1"/>
    </source>
</evidence>
<evidence type="ECO:0000313" key="8">
    <source>
        <dbReference type="Proteomes" id="UP000054995"/>
    </source>
</evidence>
<dbReference type="InterPro" id="IPR016193">
    <property type="entry name" value="Cytidine_deaminase-like"/>
</dbReference>
<gene>
    <name evidence="7" type="primary">DCTD</name>
    <name evidence="7" type="ORF">T4D_7389</name>
</gene>
<keyword evidence="5" id="KW-0472">Membrane</keyword>
<keyword evidence="2" id="KW-0378">Hydrolase</keyword>
<sequence>MHSANQKREDYISWTDYFMGVALLSSKRSKDPIMQEGACIVNSDNHIIGVGYNGMPAGCSDDRMPWADQASSILETKHPYICHAALNAVVNKISNSAKGCRLYTTHLPCSHCAVWILSLLLLLNVSSRKVEYITNNTRHEQIRLLSILTINQCMYDNFCFQFSKNYFISVLSDTYLQTFVFIKHIMHYMFSVAHLFAFQQNINVLLFYYKKRSSKYPKPLICKNVPKPK</sequence>
<comment type="caution">
    <text evidence="7">The sequence shown here is derived from an EMBL/GenBank/DDBJ whole genome shotgun (WGS) entry which is preliminary data.</text>
</comment>
<dbReference type="PANTHER" id="PTHR11086:SF18">
    <property type="entry name" value="DEOXYCYTIDYLATE DEAMINASE"/>
    <property type="match status" value="1"/>
</dbReference>
<dbReference type="Proteomes" id="UP000054995">
    <property type="component" value="Unassembled WGS sequence"/>
</dbReference>
<proteinExistence type="predicted"/>
<dbReference type="EC" id="3.5.4.12" evidence="3"/>
<dbReference type="PROSITE" id="PS51747">
    <property type="entry name" value="CYT_DCMP_DEAMINASES_2"/>
    <property type="match status" value="1"/>
</dbReference>
<name>A0A0V1FBR0_TRIPS</name>
<reference evidence="7 8" key="1">
    <citation type="submission" date="2015-01" db="EMBL/GenBank/DDBJ databases">
        <title>Evolution of Trichinella species and genotypes.</title>
        <authorList>
            <person name="Korhonen P.K."/>
            <person name="Edoardo P."/>
            <person name="Giuseppe L.R."/>
            <person name="Gasser R.B."/>
        </authorList>
    </citation>
    <scope>NUCLEOTIDE SEQUENCE [LARGE SCALE GENOMIC DNA]</scope>
    <source>
        <strain evidence="7">ISS470</strain>
    </source>
</reference>
<dbReference type="AlphaFoldDB" id="A0A0V1FBR0"/>
<feature type="non-terminal residue" evidence="7">
    <location>
        <position position="229"/>
    </location>
</feature>
<keyword evidence="1" id="KW-0545">Nucleotide biosynthesis</keyword>
<dbReference type="Gene3D" id="3.40.140.10">
    <property type="entry name" value="Cytidine Deaminase, domain 2"/>
    <property type="match status" value="1"/>
</dbReference>
<dbReference type="PANTHER" id="PTHR11086">
    <property type="entry name" value="DEOXYCYTIDYLATE DEAMINASE-RELATED"/>
    <property type="match status" value="1"/>
</dbReference>
<organism evidence="7 8">
    <name type="scientific">Trichinella pseudospiralis</name>
    <name type="common">Parasitic roundworm</name>
    <dbReference type="NCBI Taxonomy" id="6337"/>
    <lineage>
        <taxon>Eukaryota</taxon>
        <taxon>Metazoa</taxon>
        <taxon>Ecdysozoa</taxon>
        <taxon>Nematoda</taxon>
        <taxon>Enoplea</taxon>
        <taxon>Dorylaimia</taxon>
        <taxon>Trichinellida</taxon>
        <taxon>Trichinellidae</taxon>
        <taxon>Trichinella</taxon>
    </lineage>
</organism>
<dbReference type="InterPro" id="IPR015517">
    <property type="entry name" value="dCMP_deaminase-rel"/>
</dbReference>
<evidence type="ECO:0000256" key="3">
    <source>
        <dbReference type="ARBA" id="ARBA00038938"/>
    </source>
</evidence>
<evidence type="ECO:0000259" key="6">
    <source>
        <dbReference type="PROSITE" id="PS51747"/>
    </source>
</evidence>
<keyword evidence="5" id="KW-0812">Transmembrane</keyword>
<evidence type="ECO:0000256" key="1">
    <source>
        <dbReference type="ARBA" id="ARBA00022727"/>
    </source>
</evidence>
<dbReference type="Pfam" id="PF00383">
    <property type="entry name" value="dCMP_cyt_deam_1"/>
    <property type="match status" value="1"/>
</dbReference>
<accession>A0A0V1FBR0</accession>